<keyword evidence="16" id="KW-1185">Reference proteome</keyword>
<comment type="similarity">
    <text evidence="9">Belongs to the PpiD chaperone family.</text>
</comment>
<evidence type="ECO:0000256" key="8">
    <source>
        <dbReference type="ARBA" id="ARBA00023235"/>
    </source>
</evidence>
<evidence type="ECO:0000256" key="2">
    <source>
        <dbReference type="ARBA" id="ARBA00022475"/>
    </source>
</evidence>
<organism evidence="15 16">
    <name type="scientific">Azoarcus sp. (strain BH72)</name>
    <dbReference type="NCBI Taxonomy" id="418699"/>
    <lineage>
        <taxon>Bacteria</taxon>
        <taxon>Pseudomonadati</taxon>
        <taxon>Pseudomonadota</taxon>
        <taxon>Betaproteobacteria</taxon>
        <taxon>Rhodocyclales</taxon>
        <taxon>Zoogloeaceae</taxon>
        <taxon>Azoarcus</taxon>
    </lineage>
</organism>
<protein>
    <recommendedName>
        <fullName evidence="10">Periplasmic chaperone PpiD</fullName>
    </recommendedName>
    <alternativeName>
        <fullName evidence="11">Periplasmic folding chaperone</fullName>
    </alternativeName>
</protein>
<feature type="transmembrane region" description="Helical" evidence="13">
    <location>
        <begin position="12"/>
        <end position="32"/>
    </location>
</feature>
<evidence type="ECO:0000256" key="7">
    <source>
        <dbReference type="ARBA" id="ARBA00023186"/>
    </source>
</evidence>
<evidence type="ECO:0000259" key="14">
    <source>
        <dbReference type="PROSITE" id="PS50198"/>
    </source>
</evidence>
<evidence type="ECO:0000313" key="15">
    <source>
        <dbReference type="EMBL" id="CAL94185.1"/>
    </source>
</evidence>
<evidence type="ECO:0000256" key="10">
    <source>
        <dbReference type="ARBA" id="ARBA00040743"/>
    </source>
</evidence>
<dbReference type="Pfam" id="PF13624">
    <property type="entry name" value="SurA_N_3"/>
    <property type="match status" value="1"/>
</dbReference>
<dbReference type="InterPro" id="IPR052029">
    <property type="entry name" value="PpiD_chaperone"/>
</dbReference>
<evidence type="ECO:0000256" key="12">
    <source>
        <dbReference type="PROSITE-ProRule" id="PRU00278"/>
    </source>
</evidence>
<dbReference type="PANTHER" id="PTHR47529:SF1">
    <property type="entry name" value="PERIPLASMIC CHAPERONE PPID"/>
    <property type="match status" value="1"/>
</dbReference>
<keyword evidence="4 13" id="KW-0812">Transmembrane</keyword>
<keyword evidence="5 13" id="KW-1133">Transmembrane helix</keyword>
<dbReference type="PROSITE" id="PS50198">
    <property type="entry name" value="PPIC_PPIASE_2"/>
    <property type="match status" value="1"/>
</dbReference>
<keyword evidence="12" id="KW-0697">Rotamase</keyword>
<dbReference type="SUPFAM" id="SSF54534">
    <property type="entry name" value="FKBP-like"/>
    <property type="match status" value="1"/>
</dbReference>
<dbReference type="InterPro" id="IPR000297">
    <property type="entry name" value="PPIase_PpiC"/>
</dbReference>
<name>A1K5T0_AZOSB</name>
<dbReference type="eggNOG" id="COG0760">
    <property type="taxonomic scope" value="Bacteria"/>
</dbReference>
<dbReference type="PANTHER" id="PTHR47529">
    <property type="entry name" value="PEPTIDYL-PROLYL CIS-TRANS ISOMERASE D"/>
    <property type="match status" value="1"/>
</dbReference>
<proteinExistence type="inferred from homology"/>
<dbReference type="EMBL" id="AM406670">
    <property type="protein sequence ID" value="CAL94185.1"/>
    <property type="molecule type" value="Genomic_DNA"/>
</dbReference>
<dbReference type="InterPro" id="IPR027304">
    <property type="entry name" value="Trigger_fact/SurA_dom_sf"/>
</dbReference>
<dbReference type="STRING" id="62928.azo1568"/>
<evidence type="ECO:0000256" key="6">
    <source>
        <dbReference type="ARBA" id="ARBA00023136"/>
    </source>
</evidence>
<dbReference type="SUPFAM" id="SSF109998">
    <property type="entry name" value="Triger factor/SurA peptide-binding domain-like"/>
    <property type="match status" value="1"/>
</dbReference>
<keyword evidence="2" id="KW-1003">Cell membrane</keyword>
<dbReference type="RefSeq" id="WP_011765301.1">
    <property type="nucleotide sequence ID" value="NC_008702.1"/>
</dbReference>
<evidence type="ECO:0000256" key="9">
    <source>
        <dbReference type="ARBA" id="ARBA00038408"/>
    </source>
</evidence>
<dbReference type="Proteomes" id="UP000002588">
    <property type="component" value="Chromosome"/>
</dbReference>
<dbReference type="AlphaFoldDB" id="A1K5T0"/>
<dbReference type="Gene3D" id="1.10.4030.10">
    <property type="entry name" value="Porin chaperone SurA, peptide-binding domain"/>
    <property type="match status" value="1"/>
</dbReference>
<evidence type="ECO:0000256" key="1">
    <source>
        <dbReference type="ARBA" id="ARBA00004382"/>
    </source>
</evidence>
<dbReference type="PROSITE" id="PS01096">
    <property type="entry name" value="PPIC_PPIASE_1"/>
    <property type="match status" value="1"/>
</dbReference>
<keyword evidence="6 13" id="KW-0472">Membrane</keyword>
<dbReference type="Pfam" id="PF13616">
    <property type="entry name" value="Rotamase_3"/>
    <property type="match status" value="1"/>
</dbReference>
<gene>
    <name evidence="15" type="primary">ppiD</name>
    <name evidence="15" type="ordered locus">azo1568</name>
</gene>
<evidence type="ECO:0000313" key="16">
    <source>
        <dbReference type="Proteomes" id="UP000002588"/>
    </source>
</evidence>
<dbReference type="HOGENOM" id="CLU_023843_1_2_4"/>
<dbReference type="KEGG" id="azo:azo1568"/>
<dbReference type="Gene3D" id="3.10.50.40">
    <property type="match status" value="1"/>
</dbReference>
<keyword evidence="7" id="KW-0143">Chaperone</keyword>
<dbReference type="InterPro" id="IPR046357">
    <property type="entry name" value="PPIase_dom_sf"/>
</dbReference>
<dbReference type="GO" id="GO:0003755">
    <property type="term" value="F:peptidyl-prolyl cis-trans isomerase activity"/>
    <property type="evidence" value="ECO:0007669"/>
    <property type="project" value="UniProtKB-KW"/>
</dbReference>
<keyword evidence="8 12" id="KW-0413">Isomerase</keyword>
<comment type="subcellular location">
    <subcellularLocation>
        <location evidence="1">Cell inner membrane</location>
        <topology evidence="1">Single-pass type II membrane protein</topology>
        <orientation evidence="1">Periplasmic side</orientation>
    </subcellularLocation>
</comment>
<evidence type="ECO:0000256" key="11">
    <source>
        <dbReference type="ARBA" id="ARBA00042775"/>
    </source>
</evidence>
<accession>A1K5T0</accession>
<feature type="domain" description="PpiC" evidence="14">
    <location>
        <begin position="264"/>
        <end position="367"/>
    </location>
</feature>
<dbReference type="GO" id="GO:0005886">
    <property type="term" value="C:plasma membrane"/>
    <property type="evidence" value="ECO:0007669"/>
    <property type="project" value="UniProtKB-SubCell"/>
</dbReference>
<reference evidence="15 16" key="1">
    <citation type="journal article" date="2006" name="Nat. Biotechnol.">
        <title>Complete genome of the mutualistic, N2-fixing grass endophyte Azoarcus sp. strain BH72.</title>
        <authorList>
            <person name="Krause A."/>
            <person name="Ramakumar A."/>
            <person name="Bartels D."/>
            <person name="Battistoni F."/>
            <person name="Bekel T."/>
            <person name="Boch J."/>
            <person name="Boehm M."/>
            <person name="Friedrich F."/>
            <person name="Hurek T."/>
            <person name="Krause L."/>
            <person name="Linke B."/>
            <person name="McHardy A.C."/>
            <person name="Sarkar A."/>
            <person name="Schneiker S."/>
            <person name="Syed A.A."/>
            <person name="Thauer R."/>
            <person name="Vorhoelter F.-J."/>
            <person name="Weidner S."/>
            <person name="Puehler A."/>
            <person name="Reinhold-Hurek B."/>
            <person name="Kaiser O."/>
            <person name="Goesmann A."/>
        </authorList>
    </citation>
    <scope>NUCLEOTIDE SEQUENCE [LARGE SCALE GENOMIC DNA]</scope>
    <source>
        <strain evidence="15 16">BH72</strain>
    </source>
</reference>
<sequence>MFDAVRNNKRVAQIILALLIIPFAFFGLDAYFKDGPGGGEVAVVDGAPITAAEFDRALRERQDRLRNEMGGPVDSALLESPALRRAVLETMVSQRLLARYAADRHMVVTPQQLQETIAAVEAFHENGQFSLQRYQDVLRAQNMTPAGFEARLAQDVRIQQLAASIGEAAFTPAASAKRFLLAQLEEREVRELRFPASRYLGEVKLADGAAQAFYDANAAGFEQPARLKAEYVVLDEAALAKQVKVSDEEVRAFYDGNPGRFGQPEERRARHILIQVDAGAPEAEVAKAKAAIDEIAATLAKDPGRFEALAKASSQDSGSAARGGDLGFFGRGAMVKPFEDAAFGQAKGVVGPVVRSDFGFHIIQVTDIKPATTRSLDSVRGEIVDELRKQAAGRRFAEVANDFSNMVYEQPDSLKPVAEQFGLEVRTSDWVQRGADAVGSVSSSKLVDALFAEDASKNGRNTQAIELGPNALAAGRVAAFEPAQRLPFDQVRAEIEQQLRNEEAAKLATERGSAALAALEKGEAAGGEFSAARKLQRGAPALPAAAMQAVFAAPSGKLPAHVGVALPEGGYAVYRIDAVNRPVLADDDPRIAAVASQYSRMVAERDFGSFLAGLRERYKVEIKLPAAPPRE</sequence>
<dbReference type="InterPro" id="IPR023058">
    <property type="entry name" value="PPIase_PpiC_CS"/>
</dbReference>
<evidence type="ECO:0000256" key="13">
    <source>
        <dbReference type="SAM" id="Phobius"/>
    </source>
</evidence>
<keyword evidence="3" id="KW-0997">Cell inner membrane</keyword>
<evidence type="ECO:0000256" key="5">
    <source>
        <dbReference type="ARBA" id="ARBA00022989"/>
    </source>
</evidence>
<evidence type="ECO:0000256" key="4">
    <source>
        <dbReference type="ARBA" id="ARBA00022692"/>
    </source>
</evidence>
<evidence type="ECO:0000256" key="3">
    <source>
        <dbReference type="ARBA" id="ARBA00022519"/>
    </source>
</evidence>